<accession>A0A9D4CMQ1</accession>
<sequence length="54" mass="5971">MSEKQDSIGIAPLRSNGHQVTDSQTIAEILVNQFQSVFTKDDNFLQAPVLSDHV</sequence>
<evidence type="ECO:0000313" key="1">
    <source>
        <dbReference type="EMBL" id="KAH3727817.1"/>
    </source>
</evidence>
<evidence type="ECO:0000313" key="2">
    <source>
        <dbReference type="Proteomes" id="UP000828390"/>
    </source>
</evidence>
<organism evidence="1 2">
    <name type="scientific">Dreissena polymorpha</name>
    <name type="common">Zebra mussel</name>
    <name type="synonym">Mytilus polymorpha</name>
    <dbReference type="NCBI Taxonomy" id="45954"/>
    <lineage>
        <taxon>Eukaryota</taxon>
        <taxon>Metazoa</taxon>
        <taxon>Spiralia</taxon>
        <taxon>Lophotrochozoa</taxon>
        <taxon>Mollusca</taxon>
        <taxon>Bivalvia</taxon>
        <taxon>Autobranchia</taxon>
        <taxon>Heteroconchia</taxon>
        <taxon>Euheterodonta</taxon>
        <taxon>Imparidentia</taxon>
        <taxon>Neoheterodontei</taxon>
        <taxon>Myida</taxon>
        <taxon>Dreissenoidea</taxon>
        <taxon>Dreissenidae</taxon>
        <taxon>Dreissena</taxon>
    </lineage>
</organism>
<dbReference type="Proteomes" id="UP000828390">
    <property type="component" value="Unassembled WGS sequence"/>
</dbReference>
<dbReference type="AlphaFoldDB" id="A0A9D4CMQ1"/>
<keyword evidence="2" id="KW-1185">Reference proteome</keyword>
<protein>
    <submittedName>
        <fullName evidence="1">Uncharacterized protein</fullName>
    </submittedName>
</protein>
<comment type="caution">
    <text evidence="1">The sequence shown here is derived from an EMBL/GenBank/DDBJ whole genome shotgun (WGS) entry which is preliminary data.</text>
</comment>
<proteinExistence type="predicted"/>
<reference evidence="1" key="1">
    <citation type="journal article" date="2019" name="bioRxiv">
        <title>The Genome of the Zebra Mussel, Dreissena polymorpha: A Resource for Invasive Species Research.</title>
        <authorList>
            <person name="McCartney M.A."/>
            <person name="Auch B."/>
            <person name="Kono T."/>
            <person name="Mallez S."/>
            <person name="Zhang Y."/>
            <person name="Obille A."/>
            <person name="Becker A."/>
            <person name="Abrahante J.E."/>
            <person name="Garbe J."/>
            <person name="Badalamenti J.P."/>
            <person name="Herman A."/>
            <person name="Mangelson H."/>
            <person name="Liachko I."/>
            <person name="Sullivan S."/>
            <person name="Sone E.D."/>
            <person name="Koren S."/>
            <person name="Silverstein K.A.T."/>
            <person name="Beckman K.B."/>
            <person name="Gohl D.M."/>
        </authorList>
    </citation>
    <scope>NUCLEOTIDE SEQUENCE</scope>
    <source>
        <strain evidence="1">Duluth1</strain>
        <tissue evidence="1">Whole animal</tissue>
    </source>
</reference>
<gene>
    <name evidence="1" type="ORF">DPMN_053762</name>
</gene>
<dbReference type="EMBL" id="JAIWYP010000012">
    <property type="protein sequence ID" value="KAH3727817.1"/>
    <property type="molecule type" value="Genomic_DNA"/>
</dbReference>
<reference evidence="1" key="2">
    <citation type="submission" date="2020-11" db="EMBL/GenBank/DDBJ databases">
        <authorList>
            <person name="McCartney M.A."/>
            <person name="Auch B."/>
            <person name="Kono T."/>
            <person name="Mallez S."/>
            <person name="Becker A."/>
            <person name="Gohl D.M."/>
            <person name="Silverstein K.A.T."/>
            <person name="Koren S."/>
            <person name="Bechman K.B."/>
            <person name="Herman A."/>
            <person name="Abrahante J.E."/>
            <person name="Garbe J."/>
        </authorList>
    </citation>
    <scope>NUCLEOTIDE SEQUENCE</scope>
    <source>
        <strain evidence="1">Duluth1</strain>
        <tissue evidence="1">Whole animal</tissue>
    </source>
</reference>
<name>A0A9D4CMQ1_DREPO</name>